<evidence type="ECO:0000313" key="1">
    <source>
        <dbReference type="EMBL" id="MBX63217.1"/>
    </source>
</evidence>
<reference evidence="1" key="1">
    <citation type="submission" date="2018-02" db="EMBL/GenBank/DDBJ databases">
        <title>Rhizophora mucronata_Transcriptome.</title>
        <authorList>
            <person name="Meera S.P."/>
            <person name="Sreeshan A."/>
            <person name="Augustine A."/>
        </authorList>
    </citation>
    <scope>NUCLEOTIDE SEQUENCE</scope>
    <source>
        <tissue evidence="1">Leaf</tissue>
    </source>
</reference>
<dbReference type="AlphaFoldDB" id="A0A2P2Q8C4"/>
<accession>A0A2P2Q8C4</accession>
<name>A0A2P2Q8C4_RHIMU</name>
<protein>
    <submittedName>
        <fullName evidence="1">Uncharacterized protein</fullName>
    </submittedName>
</protein>
<sequence length="109" mass="12323">MHSLVPIYLICLNFRAVKMLLYVLEAHNILIDILADLKLAMEAVSLHAVPAKPKIAIYAENVFLVLSELPMLNTSTKEIAIQQCTKPIRFLLLCSELAFSHHLFCFDVN</sequence>
<dbReference type="EMBL" id="GGEC01082733">
    <property type="protein sequence ID" value="MBX63217.1"/>
    <property type="molecule type" value="Transcribed_RNA"/>
</dbReference>
<proteinExistence type="predicted"/>
<organism evidence="1">
    <name type="scientific">Rhizophora mucronata</name>
    <name type="common">Asiatic mangrove</name>
    <dbReference type="NCBI Taxonomy" id="61149"/>
    <lineage>
        <taxon>Eukaryota</taxon>
        <taxon>Viridiplantae</taxon>
        <taxon>Streptophyta</taxon>
        <taxon>Embryophyta</taxon>
        <taxon>Tracheophyta</taxon>
        <taxon>Spermatophyta</taxon>
        <taxon>Magnoliopsida</taxon>
        <taxon>eudicotyledons</taxon>
        <taxon>Gunneridae</taxon>
        <taxon>Pentapetalae</taxon>
        <taxon>rosids</taxon>
        <taxon>fabids</taxon>
        <taxon>Malpighiales</taxon>
        <taxon>Rhizophoraceae</taxon>
        <taxon>Rhizophora</taxon>
    </lineage>
</organism>